<feature type="compositionally biased region" description="Basic and acidic residues" evidence="7">
    <location>
        <begin position="1"/>
        <end position="10"/>
    </location>
</feature>
<evidence type="ECO:0000256" key="7">
    <source>
        <dbReference type="SAM" id="MobiDB-lite"/>
    </source>
</evidence>
<dbReference type="GO" id="GO:0032259">
    <property type="term" value="P:methylation"/>
    <property type="evidence" value="ECO:0007669"/>
    <property type="project" value="UniProtKB-KW"/>
</dbReference>
<keyword evidence="6" id="KW-0489">Methyltransferase</keyword>
<evidence type="ECO:0000313" key="9">
    <source>
        <dbReference type="Proteomes" id="UP000002630"/>
    </source>
</evidence>
<dbReference type="SUPFAM" id="SSF53335">
    <property type="entry name" value="S-adenosyl-L-methionine-dependent methyltransferases"/>
    <property type="match status" value="1"/>
</dbReference>
<dbReference type="PROSITE" id="PS51678">
    <property type="entry name" value="SAM_MT_PRMT"/>
    <property type="match status" value="1"/>
</dbReference>
<dbReference type="PANTHER" id="PTHR11006">
    <property type="entry name" value="PROTEIN ARGININE N-METHYLTRANSFERASE"/>
    <property type="match status" value="1"/>
</dbReference>
<dbReference type="InterPro" id="IPR029063">
    <property type="entry name" value="SAM-dependent_MTases_sf"/>
</dbReference>
<dbReference type="AlphaFoldDB" id="D8LEN8"/>
<feature type="region of interest" description="Disordered" evidence="7">
    <location>
        <begin position="1"/>
        <end position="66"/>
    </location>
</feature>
<dbReference type="GO" id="GO:0070611">
    <property type="term" value="F:histone H3R2 methyltransferase activity"/>
    <property type="evidence" value="ECO:0007669"/>
    <property type="project" value="TreeGrafter"/>
</dbReference>
<proteinExistence type="predicted"/>
<organism evidence="8 9">
    <name type="scientific">Ectocarpus siliculosus</name>
    <name type="common">Brown alga</name>
    <name type="synonym">Conferva siliculosa</name>
    <dbReference type="NCBI Taxonomy" id="2880"/>
    <lineage>
        <taxon>Eukaryota</taxon>
        <taxon>Sar</taxon>
        <taxon>Stramenopiles</taxon>
        <taxon>Ochrophyta</taxon>
        <taxon>PX clade</taxon>
        <taxon>Phaeophyceae</taxon>
        <taxon>Ectocarpales</taxon>
        <taxon>Ectocarpaceae</taxon>
        <taxon>Ectocarpus</taxon>
    </lineage>
</organism>
<dbReference type="Gene3D" id="3.40.50.150">
    <property type="entry name" value="Vaccinia Virus protein VP39"/>
    <property type="match status" value="1"/>
</dbReference>
<accession>D8LEN8</accession>
<keyword evidence="3" id="KW-0805">Transcription regulation</keyword>
<dbReference type="STRING" id="2880.D8LEN8"/>
<protein>
    <recommendedName>
        <fullName evidence="1">type I protein arginine methyltransferase</fullName>
        <ecNumber evidence="1">2.1.1.319</ecNumber>
    </recommendedName>
</protein>
<comment type="catalytic activity">
    <reaction evidence="5">
        <text>L-arginyl-[protein] + 2 S-adenosyl-L-methionine = N(omega),N(omega)-dimethyl-L-arginyl-[protein] + 2 S-adenosyl-L-homocysteine + 2 H(+)</text>
        <dbReference type="Rhea" id="RHEA:48096"/>
        <dbReference type="Rhea" id="RHEA-COMP:10532"/>
        <dbReference type="Rhea" id="RHEA-COMP:11991"/>
        <dbReference type="ChEBI" id="CHEBI:15378"/>
        <dbReference type="ChEBI" id="CHEBI:29965"/>
        <dbReference type="ChEBI" id="CHEBI:57856"/>
        <dbReference type="ChEBI" id="CHEBI:59789"/>
        <dbReference type="ChEBI" id="CHEBI:61897"/>
        <dbReference type="EC" id="2.1.1.319"/>
    </reaction>
</comment>
<name>D8LEN8_ECTSI</name>
<dbReference type="CDD" id="cd02440">
    <property type="entry name" value="AdoMet_MTases"/>
    <property type="match status" value="1"/>
</dbReference>
<keyword evidence="9" id="KW-1185">Reference proteome</keyword>
<dbReference type="Pfam" id="PF06325">
    <property type="entry name" value="PrmA"/>
    <property type="match status" value="1"/>
</dbReference>
<dbReference type="eggNOG" id="KOG1500">
    <property type="taxonomic scope" value="Eukaryota"/>
</dbReference>
<gene>
    <name evidence="8" type="ORF">Esi_0137_0007</name>
</gene>
<evidence type="ECO:0000256" key="2">
    <source>
        <dbReference type="ARBA" id="ARBA00022691"/>
    </source>
</evidence>
<keyword evidence="4" id="KW-0804">Transcription</keyword>
<dbReference type="GO" id="GO:0035241">
    <property type="term" value="F:protein-arginine omega-N monomethyltransferase activity"/>
    <property type="evidence" value="ECO:0007669"/>
    <property type="project" value="UniProtKB-ARBA"/>
</dbReference>
<dbReference type="EMBL" id="FN649752">
    <property type="protein sequence ID" value="CBN78601.1"/>
    <property type="molecule type" value="Genomic_DNA"/>
</dbReference>
<evidence type="ECO:0000256" key="3">
    <source>
        <dbReference type="ARBA" id="ARBA00023015"/>
    </source>
</evidence>
<dbReference type="Proteomes" id="UP000002630">
    <property type="component" value="Linkage Group LG27"/>
</dbReference>
<keyword evidence="6" id="KW-0808">Transferase</keyword>
<evidence type="ECO:0000256" key="4">
    <source>
        <dbReference type="ARBA" id="ARBA00023163"/>
    </source>
</evidence>
<dbReference type="InParanoid" id="D8LEN8"/>
<evidence type="ECO:0000313" key="8">
    <source>
        <dbReference type="EMBL" id="CBN78601.1"/>
    </source>
</evidence>
<reference evidence="8 9" key="1">
    <citation type="journal article" date="2010" name="Nature">
        <title>The Ectocarpus genome and the independent evolution of multicellularity in brown algae.</title>
        <authorList>
            <person name="Cock J.M."/>
            <person name="Sterck L."/>
            <person name="Rouze P."/>
            <person name="Scornet D."/>
            <person name="Allen A.E."/>
            <person name="Amoutzias G."/>
            <person name="Anthouard V."/>
            <person name="Artiguenave F."/>
            <person name="Aury J.M."/>
            <person name="Badger J.H."/>
            <person name="Beszteri B."/>
            <person name="Billiau K."/>
            <person name="Bonnet E."/>
            <person name="Bothwell J.H."/>
            <person name="Bowler C."/>
            <person name="Boyen C."/>
            <person name="Brownlee C."/>
            <person name="Carrano C.J."/>
            <person name="Charrier B."/>
            <person name="Cho G.Y."/>
            <person name="Coelho S.M."/>
            <person name="Collen J."/>
            <person name="Corre E."/>
            <person name="Da Silva C."/>
            <person name="Delage L."/>
            <person name="Delaroque N."/>
            <person name="Dittami S.M."/>
            <person name="Doulbeau S."/>
            <person name="Elias M."/>
            <person name="Farnham G."/>
            <person name="Gachon C.M."/>
            <person name="Gschloessl B."/>
            <person name="Heesch S."/>
            <person name="Jabbari K."/>
            <person name="Jubin C."/>
            <person name="Kawai H."/>
            <person name="Kimura K."/>
            <person name="Kloareg B."/>
            <person name="Kupper F.C."/>
            <person name="Lang D."/>
            <person name="Le Bail A."/>
            <person name="Leblanc C."/>
            <person name="Lerouge P."/>
            <person name="Lohr M."/>
            <person name="Lopez P.J."/>
            <person name="Martens C."/>
            <person name="Maumus F."/>
            <person name="Michel G."/>
            <person name="Miranda-Saavedra D."/>
            <person name="Morales J."/>
            <person name="Moreau H."/>
            <person name="Motomura T."/>
            <person name="Nagasato C."/>
            <person name="Napoli C.A."/>
            <person name="Nelson D.R."/>
            <person name="Nyvall-Collen P."/>
            <person name="Peters A.F."/>
            <person name="Pommier C."/>
            <person name="Potin P."/>
            <person name="Poulain J."/>
            <person name="Quesneville H."/>
            <person name="Read B."/>
            <person name="Rensing S.A."/>
            <person name="Ritter A."/>
            <person name="Rousvoal S."/>
            <person name="Samanta M."/>
            <person name="Samson G."/>
            <person name="Schroeder D.C."/>
            <person name="Segurens B."/>
            <person name="Strittmatter M."/>
            <person name="Tonon T."/>
            <person name="Tregear J.W."/>
            <person name="Valentin K."/>
            <person name="von Dassow P."/>
            <person name="Yamagishi T."/>
            <person name="Van de Peer Y."/>
            <person name="Wincker P."/>
        </authorList>
    </citation>
    <scope>NUCLEOTIDE SEQUENCE [LARGE SCALE GENOMIC DNA]</scope>
    <source>
        <strain evidence="9">Ec32 / CCAP1310/4</strain>
    </source>
</reference>
<dbReference type="EMBL" id="FN647981">
    <property type="protein sequence ID" value="CBN78601.1"/>
    <property type="molecule type" value="Genomic_DNA"/>
</dbReference>
<dbReference type="FunFam" id="3.40.50.150:FF:000052">
    <property type="entry name" value="Probable histone-arginine methyltransferase CARM1"/>
    <property type="match status" value="1"/>
</dbReference>
<dbReference type="OrthoDB" id="7848332at2759"/>
<dbReference type="InterPro" id="IPR025799">
    <property type="entry name" value="Arg_MeTrfase"/>
</dbReference>
<keyword evidence="2 6" id="KW-0949">S-adenosyl-L-methionine</keyword>
<feature type="compositionally biased region" description="Low complexity" evidence="7">
    <location>
        <begin position="11"/>
        <end position="27"/>
    </location>
</feature>
<sequence>MGEDKVKDITAGEVAEAPAAEPSTTAGKGVDSGSDGQPSAAPPAPPTQGDSDSVKDASTSSSSEKNPFDQYYAQLTHQQNMLQDSVRVTAYQRAISENRADFKGKVVLDVGTGSGILAFFAAQAGARRVYAVEASDVAEAAQQLVDANHMSSIIKVIKGKVEEIELPEKVDVIVSEPIGFLLVHERMLECYVNARERFLKPGGKMLPTLGEIVTAPITDETLPREQALKKGLAEHFGQPVVGYFYPTSIISHDRGRHLVDFAKASTEELVSFTVPLRRPEDSFFLGKVVTGELVFEANEKHSYFITMTLRLEGTEISSKQRINLQDQMYHYLTNPSSAGQT</sequence>
<evidence type="ECO:0000256" key="6">
    <source>
        <dbReference type="PROSITE-ProRule" id="PRU01015"/>
    </source>
</evidence>
<dbReference type="PANTHER" id="PTHR11006:SF10">
    <property type="entry name" value="HISTONE-ARGININE METHYLTRANSFERASE CARMER-RELATED"/>
    <property type="match status" value="1"/>
</dbReference>
<dbReference type="GO" id="GO:0035242">
    <property type="term" value="F:protein-arginine omega-N asymmetric methyltransferase activity"/>
    <property type="evidence" value="ECO:0007669"/>
    <property type="project" value="UniProtKB-EC"/>
</dbReference>
<evidence type="ECO:0000256" key="1">
    <source>
        <dbReference type="ARBA" id="ARBA00011925"/>
    </source>
</evidence>
<evidence type="ECO:0000256" key="5">
    <source>
        <dbReference type="ARBA" id="ARBA00049086"/>
    </source>
</evidence>
<dbReference type="EC" id="2.1.1.319" evidence="1"/>